<keyword evidence="8" id="KW-1185">Reference proteome</keyword>
<dbReference type="InterPro" id="IPR014746">
    <property type="entry name" value="Gln_synth/guanido_kin_cat_dom"/>
</dbReference>
<dbReference type="KEGG" id="cpm:G5S_0343"/>
<dbReference type="Pfam" id="PF00217">
    <property type="entry name" value="ATP-gua_Ptrans"/>
    <property type="match status" value="1"/>
</dbReference>
<feature type="binding site" evidence="5">
    <location>
        <begin position="172"/>
        <end position="176"/>
    </location>
    <ligand>
        <name>ATP</name>
        <dbReference type="ChEBI" id="CHEBI:30616"/>
    </ligand>
</feature>
<reference evidence="7 8" key="1">
    <citation type="journal article" date="2011" name="J. Bacteriol.">
        <title>Genome sequence of the obligate intracellular animal pathogen Chlamydia pecorum E58.</title>
        <authorList>
            <person name="Mojica S."/>
            <person name="Huot Creasy H."/>
            <person name="Daugherty S."/>
            <person name="Read T.D."/>
            <person name="Kim T."/>
            <person name="Kaltenboeck B."/>
            <person name="Bavoil P."/>
            <person name="Myers G.S."/>
        </authorList>
    </citation>
    <scope>NUCLEOTIDE SEQUENCE [LARGE SCALE GENOMIC DNA]</scope>
    <source>
        <strain evidence="7 8">E58</strain>
    </source>
</reference>
<dbReference type="PROSITE" id="PS51510">
    <property type="entry name" value="PHOSPHAGEN_KINASE_C"/>
    <property type="match status" value="1"/>
</dbReference>
<comment type="caution">
    <text evidence="5">Lacks conserved residue(s) required for the propagation of feature annotation.</text>
</comment>
<dbReference type="Gene3D" id="3.30.590.10">
    <property type="entry name" value="Glutamine synthetase/guanido kinase, catalytic domain"/>
    <property type="match status" value="1"/>
</dbReference>
<keyword evidence="2 5" id="KW-0547">Nucleotide-binding</keyword>
<organism evidence="7 8">
    <name type="scientific">Chlamydia pecorum (strain ATCC VR-628 / DSM 29919 / E58)</name>
    <name type="common">Chlamydophila pecorum</name>
    <dbReference type="NCBI Taxonomy" id="331635"/>
    <lineage>
        <taxon>Bacteria</taxon>
        <taxon>Pseudomonadati</taxon>
        <taxon>Chlamydiota</taxon>
        <taxon>Chlamydiia</taxon>
        <taxon>Chlamydiales</taxon>
        <taxon>Chlamydiaceae</taxon>
        <taxon>Chlamydia/Chlamydophila group</taxon>
        <taxon>Chlamydia</taxon>
    </lineage>
</organism>
<sequence length="356" mass="40376">MTLPSDVLKSFVEMKSALPKGSPWPITTLSLCRNLSVAKFLPSLSKESKIELLELISSRFQEAEEEFFILPLKEMPLWQKEFLLEHFAFPYDLFGNHEAEALITNRSGDLLIVVNFQDHLILHAIDFYADPEKTLEKLVKLDIFLHDKLSFAFSSEFGFLTVDPQRCGTALQGRCFLHVPALMYSKELPTLLEPSTEISSSGLLPSSPADFSGNVVVLTNTCSLGLTEEQILSSLRIWASKLLVAEAAAKKRFSDENNGELKNHILRALGLLTHSCHLELQETLDALSWLQLGIELNWIKNPKNHAIEKQVLWEARRGHLALQEPENSRVLQKEHVMHLRAHKLKTLAEDFLPEEF</sequence>
<evidence type="ECO:0000259" key="6">
    <source>
        <dbReference type="PROSITE" id="PS51510"/>
    </source>
</evidence>
<evidence type="ECO:0000313" key="8">
    <source>
        <dbReference type="Proteomes" id="UP000008305"/>
    </source>
</evidence>
<evidence type="ECO:0000256" key="3">
    <source>
        <dbReference type="ARBA" id="ARBA00022777"/>
    </source>
</evidence>
<dbReference type="InterPro" id="IPR022414">
    <property type="entry name" value="ATP-guanido_PTrfase_cat"/>
</dbReference>
<dbReference type="EC" id="2.7.3.-" evidence="7"/>
<evidence type="ECO:0000313" key="7">
    <source>
        <dbReference type="EMBL" id="AEB41347.1"/>
    </source>
</evidence>
<accession>A0AA34RCQ0</accession>
<feature type="binding site" evidence="5">
    <location>
        <begin position="26"/>
        <end position="30"/>
    </location>
    <ligand>
        <name>ATP</name>
        <dbReference type="ChEBI" id="CHEBI:30616"/>
    </ligand>
</feature>
<dbReference type="EMBL" id="CP002608">
    <property type="protein sequence ID" value="AEB41347.1"/>
    <property type="molecule type" value="Genomic_DNA"/>
</dbReference>
<keyword evidence="4 5" id="KW-0067">ATP-binding</keyword>
<feature type="domain" description="Phosphagen kinase C-terminal" evidence="6">
    <location>
        <begin position="23"/>
        <end position="249"/>
    </location>
</feature>
<keyword evidence="3 5" id="KW-0418">Kinase</keyword>
<gene>
    <name evidence="7" type="ordered locus">G5S_0343</name>
</gene>
<keyword evidence="1 5" id="KW-0808">Transferase</keyword>
<dbReference type="SUPFAM" id="SSF55931">
    <property type="entry name" value="Glutamine synthetase/guanido kinase"/>
    <property type="match status" value="1"/>
</dbReference>
<dbReference type="GO" id="GO:0016301">
    <property type="term" value="F:kinase activity"/>
    <property type="evidence" value="ECO:0007669"/>
    <property type="project" value="UniProtKB-KW"/>
</dbReference>
<evidence type="ECO:0000256" key="2">
    <source>
        <dbReference type="ARBA" id="ARBA00022741"/>
    </source>
</evidence>
<name>A0AA34RCQ0_CHLPE</name>
<dbReference type="Proteomes" id="UP000008305">
    <property type="component" value="Chromosome"/>
</dbReference>
<dbReference type="NCBIfam" id="NF002191">
    <property type="entry name" value="PRK01059.1-1"/>
    <property type="match status" value="1"/>
</dbReference>
<protein>
    <submittedName>
        <fullName evidence="7">Arginine kinase</fullName>
        <ecNumber evidence="7">2.7.3.-</ecNumber>
    </submittedName>
</protein>
<evidence type="ECO:0000256" key="1">
    <source>
        <dbReference type="ARBA" id="ARBA00022679"/>
    </source>
</evidence>
<proteinExistence type="inferred from homology"/>
<comment type="similarity">
    <text evidence="5">Belongs to the ATP:guanido phosphotransferase family.</text>
</comment>
<dbReference type="AlphaFoldDB" id="A0AA34RCQ0"/>
<dbReference type="GO" id="GO:0005524">
    <property type="term" value="F:ATP binding"/>
    <property type="evidence" value="ECO:0007669"/>
    <property type="project" value="UniProtKB-UniRule"/>
</dbReference>
<evidence type="ECO:0000256" key="4">
    <source>
        <dbReference type="ARBA" id="ARBA00022840"/>
    </source>
</evidence>
<feature type="binding site" evidence="5">
    <location>
        <begin position="201"/>
        <end position="206"/>
    </location>
    <ligand>
        <name>ATP</name>
        <dbReference type="ChEBI" id="CHEBI:30616"/>
    </ligand>
</feature>
<dbReference type="RefSeq" id="WP_013712425.1">
    <property type="nucleotide sequence ID" value="NC_015408.1"/>
</dbReference>
<evidence type="ECO:0000256" key="5">
    <source>
        <dbReference type="PROSITE-ProRule" id="PRU00843"/>
    </source>
</evidence>